<keyword evidence="2" id="KW-0812">Transmembrane</keyword>
<feature type="region of interest" description="Disordered" evidence="1">
    <location>
        <begin position="67"/>
        <end position="267"/>
    </location>
</feature>
<evidence type="ECO:0000256" key="1">
    <source>
        <dbReference type="SAM" id="MobiDB-lite"/>
    </source>
</evidence>
<feature type="compositionally biased region" description="Basic and acidic residues" evidence="1">
    <location>
        <begin position="203"/>
        <end position="225"/>
    </location>
</feature>
<dbReference type="AlphaFoldDB" id="A0AA97AHB2"/>
<dbReference type="EMBL" id="CP053586">
    <property type="protein sequence ID" value="WNZ24359.1"/>
    <property type="molecule type" value="Genomic_DNA"/>
</dbReference>
<sequence>MIRVALLLLIVAALVIFAAQNLTPMPLVILGFRITLPLAAWVLGAMAAGAVTNLLLFGFSSLSRGASRQTQPRATRSPWSSASSREAGPTSRSRTAGFSGGSRPSSDDWEANARDEWDEWAQEPPPPRSTASSAPRTEIRDTTDEDWAKWEGYEQRPPRDAVRQPPRQPVDSPIPPRRTDFEAPQAPKTQQQTGSVYSYSYREPQDTPPRKSSETRKNEIYDAEYRVIIPPYNPTTPAPEPPPPPPPAVEDDDDWGLDDDLNEKPKP</sequence>
<feature type="compositionally biased region" description="Acidic residues" evidence="1">
    <location>
        <begin position="249"/>
        <end position="261"/>
    </location>
</feature>
<evidence type="ECO:0000256" key="2">
    <source>
        <dbReference type="SAM" id="Phobius"/>
    </source>
</evidence>
<protein>
    <recommendedName>
        <fullName evidence="4">LapA family protein</fullName>
    </recommendedName>
</protein>
<accession>A0AA97AHB2</accession>
<feature type="compositionally biased region" description="Polar residues" evidence="1">
    <location>
        <begin position="69"/>
        <end position="96"/>
    </location>
</feature>
<gene>
    <name evidence="3" type="ORF">HJG54_16850</name>
</gene>
<proteinExistence type="predicted"/>
<keyword evidence="2" id="KW-0472">Membrane</keyword>
<evidence type="ECO:0008006" key="4">
    <source>
        <dbReference type="Google" id="ProtNLM"/>
    </source>
</evidence>
<feature type="compositionally biased region" description="Polar residues" evidence="1">
    <location>
        <begin position="187"/>
        <end position="198"/>
    </location>
</feature>
<feature type="compositionally biased region" description="Pro residues" evidence="1">
    <location>
        <begin position="231"/>
        <end position="248"/>
    </location>
</feature>
<feature type="compositionally biased region" description="Pro residues" evidence="1">
    <location>
        <begin position="166"/>
        <end position="176"/>
    </location>
</feature>
<name>A0AA97AHB2_9CYAN</name>
<organism evidence="3">
    <name type="scientific">Leptolyngbya sp. NK1-12</name>
    <dbReference type="NCBI Taxonomy" id="2547451"/>
    <lineage>
        <taxon>Bacteria</taxon>
        <taxon>Bacillati</taxon>
        <taxon>Cyanobacteriota</taxon>
        <taxon>Cyanophyceae</taxon>
        <taxon>Leptolyngbyales</taxon>
        <taxon>Leptolyngbyaceae</taxon>
        <taxon>Leptolyngbya group</taxon>
        <taxon>Leptolyngbya</taxon>
    </lineage>
</organism>
<evidence type="ECO:0000313" key="3">
    <source>
        <dbReference type="EMBL" id="WNZ24359.1"/>
    </source>
</evidence>
<keyword evidence="2" id="KW-1133">Transmembrane helix</keyword>
<dbReference type="RefSeq" id="WP_316430129.1">
    <property type="nucleotide sequence ID" value="NZ_CP053586.1"/>
</dbReference>
<feature type="transmembrane region" description="Helical" evidence="2">
    <location>
        <begin position="34"/>
        <end position="59"/>
    </location>
</feature>
<reference evidence="3" key="1">
    <citation type="submission" date="2020-05" db="EMBL/GenBank/DDBJ databases">
        <authorList>
            <person name="Zhu T."/>
            <person name="Keshari N."/>
            <person name="Lu X."/>
        </authorList>
    </citation>
    <scope>NUCLEOTIDE SEQUENCE</scope>
    <source>
        <strain evidence="3">NK1-12</strain>
    </source>
</reference>
<feature type="compositionally biased region" description="Basic and acidic residues" evidence="1">
    <location>
        <begin position="137"/>
        <end position="162"/>
    </location>
</feature>